<sequence length="72" mass="7862">PPEPSPGLRGLTSPSRPCVSCAEAAAQCFTTCFALLHPRPLKHDARKFRTESQLASRQTSMLDMAELAYLDS</sequence>
<accession>A0A653BUE3</accession>
<protein>
    <submittedName>
        <fullName evidence="1">Uncharacterized protein</fullName>
    </submittedName>
</protein>
<keyword evidence="2" id="KW-1185">Reference proteome</keyword>
<dbReference type="AlphaFoldDB" id="A0A653BUE3"/>
<dbReference type="Proteomes" id="UP000410492">
    <property type="component" value="Unassembled WGS sequence"/>
</dbReference>
<reference evidence="1 2" key="1">
    <citation type="submission" date="2019-01" db="EMBL/GenBank/DDBJ databases">
        <authorList>
            <person name="Sayadi A."/>
        </authorList>
    </citation>
    <scope>NUCLEOTIDE SEQUENCE [LARGE SCALE GENOMIC DNA]</scope>
</reference>
<feature type="non-terminal residue" evidence="1">
    <location>
        <position position="1"/>
    </location>
</feature>
<evidence type="ECO:0000313" key="2">
    <source>
        <dbReference type="Proteomes" id="UP000410492"/>
    </source>
</evidence>
<evidence type="ECO:0000313" key="1">
    <source>
        <dbReference type="EMBL" id="VEN39232.1"/>
    </source>
</evidence>
<organism evidence="1 2">
    <name type="scientific">Callosobruchus maculatus</name>
    <name type="common">Southern cowpea weevil</name>
    <name type="synonym">Pulse bruchid</name>
    <dbReference type="NCBI Taxonomy" id="64391"/>
    <lineage>
        <taxon>Eukaryota</taxon>
        <taxon>Metazoa</taxon>
        <taxon>Ecdysozoa</taxon>
        <taxon>Arthropoda</taxon>
        <taxon>Hexapoda</taxon>
        <taxon>Insecta</taxon>
        <taxon>Pterygota</taxon>
        <taxon>Neoptera</taxon>
        <taxon>Endopterygota</taxon>
        <taxon>Coleoptera</taxon>
        <taxon>Polyphaga</taxon>
        <taxon>Cucujiformia</taxon>
        <taxon>Chrysomeloidea</taxon>
        <taxon>Chrysomelidae</taxon>
        <taxon>Bruchinae</taxon>
        <taxon>Bruchini</taxon>
        <taxon>Callosobruchus</taxon>
    </lineage>
</organism>
<dbReference type="EMBL" id="CAACVG010005364">
    <property type="protein sequence ID" value="VEN39232.1"/>
    <property type="molecule type" value="Genomic_DNA"/>
</dbReference>
<proteinExistence type="predicted"/>
<name>A0A653BUE3_CALMS</name>
<gene>
    <name evidence="1" type="ORF">CALMAC_LOCUS3843</name>
</gene>
<dbReference type="OrthoDB" id="10403332at2759"/>